<dbReference type="Gene3D" id="1.10.260.40">
    <property type="entry name" value="lambda repressor-like DNA-binding domains"/>
    <property type="match status" value="1"/>
</dbReference>
<gene>
    <name evidence="4" type="ORF">KPL78_15795</name>
</gene>
<protein>
    <submittedName>
        <fullName evidence="4">Cupin domain-containing protein</fullName>
    </submittedName>
</protein>
<feature type="domain" description="HTH cro/C1-type" evidence="3">
    <location>
        <begin position="56"/>
        <end position="110"/>
    </location>
</feature>
<dbReference type="InterPro" id="IPR014710">
    <property type="entry name" value="RmlC-like_jellyroll"/>
</dbReference>
<accession>A0ABS7AAJ5</accession>
<dbReference type="PANTHER" id="PTHR46797">
    <property type="entry name" value="HTH-TYPE TRANSCRIPTIONAL REGULATOR"/>
    <property type="match status" value="1"/>
</dbReference>
<evidence type="ECO:0000256" key="2">
    <source>
        <dbReference type="SAM" id="MobiDB-lite"/>
    </source>
</evidence>
<evidence type="ECO:0000256" key="1">
    <source>
        <dbReference type="ARBA" id="ARBA00023125"/>
    </source>
</evidence>
<dbReference type="InterPro" id="IPR001387">
    <property type="entry name" value="Cro/C1-type_HTH"/>
</dbReference>
<evidence type="ECO:0000313" key="4">
    <source>
        <dbReference type="EMBL" id="MBW6399324.1"/>
    </source>
</evidence>
<dbReference type="RefSeq" id="WP_219763932.1">
    <property type="nucleotide sequence ID" value="NZ_JAHYBZ010000005.1"/>
</dbReference>
<dbReference type="CDD" id="cd02209">
    <property type="entry name" value="cupin_XRE_C"/>
    <property type="match status" value="1"/>
</dbReference>
<evidence type="ECO:0000313" key="5">
    <source>
        <dbReference type="Proteomes" id="UP001196565"/>
    </source>
</evidence>
<dbReference type="SUPFAM" id="SSF51182">
    <property type="entry name" value="RmlC-like cupins"/>
    <property type="match status" value="1"/>
</dbReference>
<dbReference type="PANTHER" id="PTHR46797:SF10">
    <property type="entry name" value="BLR1115 PROTEIN"/>
    <property type="match status" value="1"/>
</dbReference>
<dbReference type="Proteomes" id="UP001196565">
    <property type="component" value="Unassembled WGS sequence"/>
</dbReference>
<sequence>MVREIARSRRSSAALPASPKSGRGRPKAPAANLHGQPQDGAVAETSEVLSTIGASIRRLRSQRGMTLQALATATGLSSSMLSLLERGKAGPSIGTLVVIASALDTQMVELLGGVDRGDDQPVSRLAQQPIYATAEGVQRRILKNDAMNGVEIAINEYNPGTASAPRPVAHQGFEFGIVLEGGLEITLNDRTYALAEGDLVSYRSTDPHRIANPGRRRARALWVNLKQR</sequence>
<keyword evidence="1" id="KW-0238">DNA-binding</keyword>
<dbReference type="InterPro" id="IPR050807">
    <property type="entry name" value="TransReg_Diox_bact_type"/>
</dbReference>
<keyword evidence="5" id="KW-1185">Reference proteome</keyword>
<dbReference type="Pfam" id="PF01381">
    <property type="entry name" value="HTH_3"/>
    <property type="match status" value="1"/>
</dbReference>
<dbReference type="EMBL" id="JAHYBZ010000005">
    <property type="protein sequence ID" value="MBW6399324.1"/>
    <property type="molecule type" value="Genomic_DNA"/>
</dbReference>
<dbReference type="Gene3D" id="2.60.120.10">
    <property type="entry name" value="Jelly Rolls"/>
    <property type="match status" value="1"/>
</dbReference>
<proteinExistence type="predicted"/>
<dbReference type="Pfam" id="PF07883">
    <property type="entry name" value="Cupin_2"/>
    <property type="match status" value="1"/>
</dbReference>
<feature type="region of interest" description="Disordered" evidence="2">
    <location>
        <begin position="1"/>
        <end position="42"/>
    </location>
</feature>
<evidence type="ECO:0000259" key="3">
    <source>
        <dbReference type="PROSITE" id="PS50943"/>
    </source>
</evidence>
<dbReference type="SUPFAM" id="SSF47413">
    <property type="entry name" value="lambda repressor-like DNA-binding domains"/>
    <property type="match status" value="1"/>
</dbReference>
<dbReference type="SMART" id="SM00530">
    <property type="entry name" value="HTH_XRE"/>
    <property type="match status" value="1"/>
</dbReference>
<dbReference type="InterPro" id="IPR011051">
    <property type="entry name" value="RmlC_Cupin_sf"/>
</dbReference>
<dbReference type="InterPro" id="IPR010982">
    <property type="entry name" value="Lambda_DNA-bd_dom_sf"/>
</dbReference>
<reference evidence="4 5" key="1">
    <citation type="submission" date="2021-07" db="EMBL/GenBank/DDBJ databases">
        <authorList>
            <person name="So Y."/>
        </authorList>
    </citation>
    <scope>NUCLEOTIDE SEQUENCE [LARGE SCALE GENOMIC DNA]</scope>
    <source>
        <strain evidence="4 5">HJA6</strain>
    </source>
</reference>
<comment type="caution">
    <text evidence="4">The sequence shown here is derived from an EMBL/GenBank/DDBJ whole genome shotgun (WGS) entry which is preliminary data.</text>
</comment>
<dbReference type="InterPro" id="IPR013096">
    <property type="entry name" value="Cupin_2"/>
</dbReference>
<organism evidence="4 5">
    <name type="scientific">Roseomonas alba</name>
    <dbReference type="NCBI Taxonomy" id="2846776"/>
    <lineage>
        <taxon>Bacteria</taxon>
        <taxon>Pseudomonadati</taxon>
        <taxon>Pseudomonadota</taxon>
        <taxon>Alphaproteobacteria</taxon>
        <taxon>Acetobacterales</taxon>
        <taxon>Roseomonadaceae</taxon>
        <taxon>Roseomonas</taxon>
    </lineage>
</organism>
<dbReference type="PROSITE" id="PS50943">
    <property type="entry name" value="HTH_CROC1"/>
    <property type="match status" value="1"/>
</dbReference>
<name>A0ABS7AAJ5_9PROT</name>
<dbReference type="CDD" id="cd00093">
    <property type="entry name" value="HTH_XRE"/>
    <property type="match status" value="1"/>
</dbReference>